<name>A0AA88AA93_FICCA</name>
<protein>
    <submittedName>
        <fullName evidence="1">Uncharacterized protein</fullName>
    </submittedName>
</protein>
<dbReference type="Proteomes" id="UP001187192">
    <property type="component" value="Unassembled WGS sequence"/>
</dbReference>
<keyword evidence="2" id="KW-1185">Reference proteome</keyword>
<comment type="caution">
    <text evidence="1">The sequence shown here is derived from an EMBL/GenBank/DDBJ whole genome shotgun (WGS) entry which is preliminary data.</text>
</comment>
<dbReference type="EMBL" id="BTGU01000036">
    <property type="protein sequence ID" value="GMN51018.1"/>
    <property type="molecule type" value="Genomic_DNA"/>
</dbReference>
<proteinExistence type="predicted"/>
<accession>A0AA88AA93</accession>
<organism evidence="1 2">
    <name type="scientific">Ficus carica</name>
    <name type="common">Common fig</name>
    <dbReference type="NCBI Taxonomy" id="3494"/>
    <lineage>
        <taxon>Eukaryota</taxon>
        <taxon>Viridiplantae</taxon>
        <taxon>Streptophyta</taxon>
        <taxon>Embryophyta</taxon>
        <taxon>Tracheophyta</taxon>
        <taxon>Spermatophyta</taxon>
        <taxon>Magnoliopsida</taxon>
        <taxon>eudicotyledons</taxon>
        <taxon>Gunneridae</taxon>
        <taxon>Pentapetalae</taxon>
        <taxon>rosids</taxon>
        <taxon>fabids</taxon>
        <taxon>Rosales</taxon>
        <taxon>Moraceae</taxon>
        <taxon>Ficeae</taxon>
        <taxon>Ficus</taxon>
    </lineage>
</organism>
<evidence type="ECO:0000313" key="2">
    <source>
        <dbReference type="Proteomes" id="UP001187192"/>
    </source>
</evidence>
<evidence type="ECO:0000313" key="1">
    <source>
        <dbReference type="EMBL" id="GMN51018.1"/>
    </source>
</evidence>
<sequence>MSDFRREERISGERCEWWTLEKKETRDGYERVVLKWRTSRSGLSEKLWLGRDGRRGAFMVFKKRK</sequence>
<gene>
    <name evidence="1" type="ORF">TIFTF001_020177</name>
</gene>
<reference evidence="1" key="1">
    <citation type="submission" date="2023-07" db="EMBL/GenBank/DDBJ databases">
        <title>draft genome sequence of fig (Ficus carica).</title>
        <authorList>
            <person name="Takahashi T."/>
            <person name="Nishimura K."/>
        </authorList>
    </citation>
    <scope>NUCLEOTIDE SEQUENCE</scope>
</reference>
<dbReference type="AlphaFoldDB" id="A0AA88AA93"/>